<dbReference type="GO" id="GO:0003677">
    <property type="term" value="F:DNA binding"/>
    <property type="evidence" value="ECO:0007669"/>
    <property type="project" value="InterPro"/>
</dbReference>
<evidence type="ECO:0000313" key="4">
    <source>
        <dbReference type="Proteomes" id="UP000005496"/>
    </source>
</evidence>
<dbReference type="Gene3D" id="1.10.260.40">
    <property type="entry name" value="lambda repressor-like DNA-binding domains"/>
    <property type="match status" value="1"/>
</dbReference>
<keyword evidence="4" id="KW-1185">Reference proteome</keyword>
<sequence>MFKEVTGEQIRAARALLGWSQKRLAEETYMSQTPITRLERGIVDRVSTLKLVVQTLEEAGIEFVNRPDGTLGVHLLPDRNDSDKQLTENDQHLT</sequence>
<feature type="domain" description="HTH cro/C1-type" evidence="2">
    <location>
        <begin position="10"/>
        <end position="63"/>
    </location>
</feature>
<evidence type="ECO:0000256" key="1">
    <source>
        <dbReference type="SAM" id="MobiDB-lite"/>
    </source>
</evidence>
<dbReference type="Proteomes" id="UP000005496">
    <property type="component" value="Unassembled WGS sequence"/>
</dbReference>
<feature type="compositionally biased region" description="Basic and acidic residues" evidence="1">
    <location>
        <begin position="76"/>
        <end position="94"/>
    </location>
</feature>
<dbReference type="CDD" id="cd00093">
    <property type="entry name" value="HTH_XRE"/>
    <property type="match status" value="1"/>
</dbReference>
<dbReference type="RefSeq" id="WP_008871869.1">
    <property type="nucleotide sequence ID" value="NZ_ACJN02000005.1"/>
</dbReference>
<reference evidence="3" key="1">
    <citation type="submission" date="2010-05" db="EMBL/GenBank/DDBJ databases">
        <title>The draft genome of Desulfonatronospira thiodismutans ASO3-1.</title>
        <authorList>
            <consortium name="US DOE Joint Genome Institute (JGI-PGF)"/>
            <person name="Lucas S."/>
            <person name="Copeland A."/>
            <person name="Lapidus A."/>
            <person name="Cheng J.-F."/>
            <person name="Bruce D."/>
            <person name="Goodwin L."/>
            <person name="Pitluck S."/>
            <person name="Chertkov O."/>
            <person name="Brettin T."/>
            <person name="Detter J.C."/>
            <person name="Han C."/>
            <person name="Land M.L."/>
            <person name="Hauser L."/>
            <person name="Kyrpides N."/>
            <person name="Mikhailova N."/>
            <person name="Muyzer G."/>
            <person name="Woyke T."/>
        </authorList>
    </citation>
    <scope>NUCLEOTIDE SEQUENCE [LARGE SCALE GENOMIC DNA]</scope>
    <source>
        <strain evidence="3">ASO3-1</strain>
    </source>
</reference>
<dbReference type="InterPro" id="IPR010982">
    <property type="entry name" value="Lambda_DNA-bd_dom_sf"/>
</dbReference>
<dbReference type="InterPro" id="IPR001387">
    <property type="entry name" value="Cro/C1-type_HTH"/>
</dbReference>
<feature type="region of interest" description="Disordered" evidence="1">
    <location>
        <begin position="74"/>
        <end position="94"/>
    </location>
</feature>
<dbReference type="OrthoDB" id="5343295at2"/>
<dbReference type="EMBL" id="ACJN02000005">
    <property type="protein sequence ID" value="EFI32779.1"/>
    <property type="molecule type" value="Genomic_DNA"/>
</dbReference>
<name>D6SV23_9BACT</name>
<comment type="caution">
    <text evidence="3">The sequence shown here is derived from an EMBL/GenBank/DDBJ whole genome shotgun (WGS) entry which is preliminary data.</text>
</comment>
<evidence type="ECO:0000259" key="2">
    <source>
        <dbReference type="PROSITE" id="PS50943"/>
    </source>
</evidence>
<dbReference type="Pfam" id="PF01381">
    <property type="entry name" value="HTH_3"/>
    <property type="match status" value="1"/>
</dbReference>
<dbReference type="SUPFAM" id="SSF47413">
    <property type="entry name" value="lambda repressor-like DNA-binding domains"/>
    <property type="match status" value="1"/>
</dbReference>
<dbReference type="SMART" id="SM00530">
    <property type="entry name" value="HTH_XRE"/>
    <property type="match status" value="1"/>
</dbReference>
<accession>D6SV23</accession>
<proteinExistence type="predicted"/>
<evidence type="ECO:0000313" key="3">
    <source>
        <dbReference type="EMBL" id="EFI32779.1"/>
    </source>
</evidence>
<dbReference type="eggNOG" id="COG3620">
    <property type="taxonomic scope" value="Bacteria"/>
</dbReference>
<dbReference type="AlphaFoldDB" id="D6SV23"/>
<gene>
    <name evidence="3" type="ORF">Dthio_PD0074</name>
</gene>
<protein>
    <submittedName>
        <fullName evidence="3">Transcriptional regulator, XRE family</fullName>
    </submittedName>
</protein>
<organism evidence="3 4">
    <name type="scientific">Desulfonatronospira thiodismutans ASO3-1</name>
    <dbReference type="NCBI Taxonomy" id="555779"/>
    <lineage>
        <taxon>Bacteria</taxon>
        <taxon>Pseudomonadati</taxon>
        <taxon>Thermodesulfobacteriota</taxon>
        <taxon>Desulfovibrionia</taxon>
        <taxon>Desulfovibrionales</taxon>
        <taxon>Desulfonatronovibrionaceae</taxon>
        <taxon>Desulfonatronospira</taxon>
    </lineage>
</organism>
<dbReference type="PROSITE" id="PS50943">
    <property type="entry name" value="HTH_CROC1"/>
    <property type="match status" value="1"/>
</dbReference>